<evidence type="ECO:0000313" key="2">
    <source>
        <dbReference type="Proteomes" id="UP000286208"/>
    </source>
</evidence>
<keyword evidence="2" id="KW-1185">Reference proteome</keyword>
<dbReference type="EMBL" id="RKLP01000011">
    <property type="protein sequence ID" value="RVW07845.1"/>
    <property type="molecule type" value="Genomic_DNA"/>
</dbReference>
<dbReference type="Proteomes" id="UP000286208">
    <property type="component" value="Unassembled WGS sequence"/>
</dbReference>
<gene>
    <name evidence="1" type="ORF">EGT67_20700</name>
</gene>
<dbReference type="OrthoDB" id="4457345at2"/>
<accession>A0A438BAV4</accession>
<protein>
    <submittedName>
        <fullName evidence="1">Uncharacterized protein</fullName>
    </submittedName>
</protein>
<proteinExistence type="predicted"/>
<dbReference type="AlphaFoldDB" id="A0A438BAV4"/>
<dbReference type="RefSeq" id="WP_127917966.1">
    <property type="nucleotide sequence ID" value="NZ_RKLP01000011.1"/>
</dbReference>
<reference evidence="1 2" key="1">
    <citation type="submission" date="2018-11" db="EMBL/GenBank/DDBJ databases">
        <title>Rhodococcus spongicola sp. nov. and Rhodococcus xishaensis sp. nov. from marine sponges.</title>
        <authorList>
            <person name="Li L."/>
            <person name="Lin H.W."/>
        </authorList>
    </citation>
    <scope>NUCLEOTIDE SEQUENCE [LARGE SCALE GENOMIC DNA]</scope>
    <source>
        <strain evidence="1 2">CCTCC AB2014297</strain>
    </source>
</reference>
<name>A0A438BAV4_9NOCA</name>
<sequence>MISDADITADLHDKVRAIPYPGRWLSPPFDGDNAAVIARDAGLSELRVDRRTGRVDGVDLQTGAAQVIAPSLREFGALAAAYSSAFRCTRGATDRELRRAEETLLSAVRAVSPDLAAEGSFWAFAAEELGSGVIGDHDAPDPVTVGSAGGPTVVIAMPMLRLRQALAEEGLSLLAYRGLVSYCALSGDLSTTLANTARPGAQASGPAQVLVVDGQTRLTAHDLGFPTLRMLVLLAPATVPPDLLEVSAALEVVTVDGPGRFARIADLVARRD</sequence>
<comment type="caution">
    <text evidence="1">The sequence shown here is derived from an EMBL/GenBank/DDBJ whole genome shotgun (WGS) entry which is preliminary data.</text>
</comment>
<organism evidence="1 2">
    <name type="scientific">Prescottella agglutinans</name>
    <dbReference type="NCBI Taxonomy" id="1644129"/>
    <lineage>
        <taxon>Bacteria</taxon>
        <taxon>Bacillati</taxon>
        <taxon>Actinomycetota</taxon>
        <taxon>Actinomycetes</taxon>
        <taxon>Mycobacteriales</taxon>
        <taxon>Nocardiaceae</taxon>
        <taxon>Prescottella</taxon>
    </lineage>
</organism>
<evidence type="ECO:0000313" key="1">
    <source>
        <dbReference type="EMBL" id="RVW07845.1"/>
    </source>
</evidence>